<comment type="caution">
    <text evidence="1">The sequence shown here is derived from an EMBL/GenBank/DDBJ whole genome shotgun (WGS) entry which is preliminary data.</text>
</comment>
<protein>
    <submittedName>
        <fullName evidence="1">Uncharacterized protein</fullName>
    </submittedName>
</protein>
<name>A0A445C1H9_ARAHY</name>
<dbReference type="EMBL" id="SDMP01000008">
    <property type="protein sequence ID" value="RYR44785.1"/>
    <property type="molecule type" value="Genomic_DNA"/>
</dbReference>
<organism evidence="1 2">
    <name type="scientific">Arachis hypogaea</name>
    <name type="common">Peanut</name>
    <dbReference type="NCBI Taxonomy" id="3818"/>
    <lineage>
        <taxon>Eukaryota</taxon>
        <taxon>Viridiplantae</taxon>
        <taxon>Streptophyta</taxon>
        <taxon>Embryophyta</taxon>
        <taxon>Tracheophyta</taxon>
        <taxon>Spermatophyta</taxon>
        <taxon>Magnoliopsida</taxon>
        <taxon>eudicotyledons</taxon>
        <taxon>Gunneridae</taxon>
        <taxon>Pentapetalae</taxon>
        <taxon>rosids</taxon>
        <taxon>fabids</taxon>
        <taxon>Fabales</taxon>
        <taxon>Fabaceae</taxon>
        <taxon>Papilionoideae</taxon>
        <taxon>50 kb inversion clade</taxon>
        <taxon>dalbergioids sensu lato</taxon>
        <taxon>Dalbergieae</taxon>
        <taxon>Pterocarpus clade</taxon>
        <taxon>Arachis</taxon>
    </lineage>
</organism>
<keyword evidence="2" id="KW-1185">Reference proteome</keyword>
<reference evidence="1 2" key="1">
    <citation type="submission" date="2019-01" db="EMBL/GenBank/DDBJ databases">
        <title>Sequencing of cultivated peanut Arachis hypogaea provides insights into genome evolution and oil improvement.</title>
        <authorList>
            <person name="Chen X."/>
        </authorList>
    </citation>
    <scope>NUCLEOTIDE SEQUENCE [LARGE SCALE GENOMIC DNA]</scope>
    <source>
        <strain evidence="2">cv. Fuhuasheng</strain>
        <tissue evidence="1">Leaves</tissue>
    </source>
</reference>
<gene>
    <name evidence="1" type="ORF">Ahy_A08g041057</name>
</gene>
<evidence type="ECO:0000313" key="1">
    <source>
        <dbReference type="EMBL" id="RYR44785.1"/>
    </source>
</evidence>
<proteinExistence type="predicted"/>
<dbReference type="AlphaFoldDB" id="A0A445C1H9"/>
<dbReference type="Proteomes" id="UP000289738">
    <property type="component" value="Chromosome A08"/>
</dbReference>
<evidence type="ECO:0000313" key="2">
    <source>
        <dbReference type="Proteomes" id="UP000289738"/>
    </source>
</evidence>
<sequence>MWDAEHDLTIRKIFHHKIGRRLQQMLDDVHQERDHQTQWLRPDIKKETDEKFRYRCLTNRANRASARSSECTGG</sequence>
<accession>A0A445C1H9</accession>